<comment type="subcellular location">
    <subcellularLocation>
        <location evidence="1">Cytoplasm</location>
    </subcellularLocation>
</comment>
<dbReference type="Proteomes" id="UP001186944">
    <property type="component" value="Unassembled WGS sequence"/>
</dbReference>
<evidence type="ECO:0000259" key="7">
    <source>
        <dbReference type="PROSITE" id="PS51981"/>
    </source>
</evidence>
<dbReference type="InterPro" id="IPR046439">
    <property type="entry name" value="ZF_RZ_dom"/>
</dbReference>
<dbReference type="AlphaFoldDB" id="A0AA88YUG5"/>
<dbReference type="EMBL" id="VSWD01000003">
    <property type="protein sequence ID" value="KAK3105792.1"/>
    <property type="molecule type" value="Genomic_DNA"/>
</dbReference>
<proteinExistence type="predicted"/>
<evidence type="ECO:0000313" key="9">
    <source>
        <dbReference type="Proteomes" id="UP001186944"/>
    </source>
</evidence>
<evidence type="ECO:0000256" key="1">
    <source>
        <dbReference type="ARBA" id="ARBA00004496"/>
    </source>
</evidence>
<accession>A0AA88YUG5</accession>
<gene>
    <name evidence="8" type="ORF">FSP39_005821</name>
</gene>
<dbReference type="Pfam" id="PF20173">
    <property type="entry name" value="ZnF_RZ-type"/>
    <property type="match status" value="1"/>
</dbReference>
<evidence type="ECO:0000256" key="5">
    <source>
        <dbReference type="ARBA" id="ARBA00022833"/>
    </source>
</evidence>
<keyword evidence="4" id="KW-0863">Zinc-finger</keyword>
<keyword evidence="5" id="KW-0862">Zinc</keyword>
<evidence type="ECO:0000256" key="6">
    <source>
        <dbReference type="ARBA" id="ARBA00022859"/>
    </source>
</evidence>
<dbReference type="GO" id="GO:0002376">
    <property type="term" value="P:immune system process"/>
    <property type="evidence" value="ECO:0007669"/>
    <property type="project" value="UniProtKB-KW"/>
</dbReference>
<dbReference type="PANTHER" id="PTHR23425">
    <property type="entry name" value="NUCLEOPORIN AMO1-LIKE"/>
    <property type="match status" value="1"/>
</dbReference>
<dbReference type="PROSITE" id="PS51981">
    <property type="entry name" value="ZF_RZ"/>
    <property type="match status" value="1"/>
</dbReference>
<evidence type="ECO:0000256" key="3">
    <source>
        <dbReference type="ARBA" id="ARBA00022723"/>
    </source>
</evidence>
<protein>
    <recommendedName>
        <fullName evidence="7">RZ-type domain-containing protein</fullName>
    </recommendedName>
</protein>
<dbReference type="PANTHER" id="PTHR23425:SF8">
    <property type="entry name" value="NUCLEOPORIN AMO1-LIKE"/>
    <property type="match status" value="1"/>
</dbReference>
<dbReference type="GO" id="GO:0008270">
    <property type="term" value="F:zinc ion binding"/>
    <property type="evidence" value="ECO:0007669"/>
    <property type="project" value="UniProtKB-KW"/>
</dbReference>
<dbReference type="Gene3D" id="3.30.40.10">
    <property type="entry name" value="Zinc/RING finger domain, C3HC4 (zinc finger)"/>
    <property type="match status" value="1"/>
</dbReference>
<feature type="domain" description="RZ-type" evidence="7">
    <location>
        <begin position="376"/>
        <end position="445"/>
    </location>
</feature>
<keyword evidence="3" id="KW-0479">Metal-binding</keyword>
<evidence type="ECO:0000256" key="4">
    <source>
        <dbReference type="ARBA" id="ARBA00022771"/>
    </source>
</evidence>
<name>A0AA88YUG5_PINIB</name>
<evidence type="ECO:0000313" key="8">
    <source>
        <dbReference type="EMBL" id="KAK3105792.1"/>
    </source>
</evidence>
<evidence type="ECO:0000256" key="2">
    <source>
        <dbReference type="ARBA" id="ARBA00022490"/>
    </source>
</evidence>
<keyword evidence="2" id="KW-0963">Cytoplasm</keyword>
<keyword evidence="6" id="KW-0391">Immunity</keyword>
<reference evidence="8" key="1">
    <citation type="submission" date="2019-08" db="EMBL/GenBank/DDBJ databases">
        <title>The improved chromosome-level genome for the pearl oyster Pinctada fucata martensii using PacBio sequencing and Hi-C.</title>
        <authorList>
            <person name="Zheng Z."/>
        </authorList>
    </citation>
    <scope>NUCLEOTIDE SEQUENCE</scope>
    <source>
        <strain evidence="8">ZZ-2019</strain>
        <tissue evidence="8">Adductor muscle</tissue>
    </source>
</reference>
<sequence length="466" mass="53140">MHNTHARQTVLHVKRNVLSVVPIGQNLAANISVVKYVSLVLKNVIGGAMKGVEISSDVHSIATRCVTEKGATDHATKKNPTCGHPCVGLCGETCPRLCWICNREELTEIFFGTEDEPDARFVQLVDCGHVFEVTGLDTYIDGLVSTEQSEATTEIVFISCPRCKTPIKRSFRYGNIIKSIKRDIEKVKKSMNNTDRKRYNISMECEQLLFSVVQCTIDKQLTKTLELFMNIEKTEKFNVSYTRTLKGLLNQLHKHVLKIYQDLIKKNRSVVFESRPVLQQIVRLAEWISQKRIVFSQFELEQFSMELRRLRTLIMFYILQQDCQRNKTTFAEGVEKIDEAINELGYPKTNSNEVLEKYADLHSELRKEIPRNCLGISENEKIEILKAMDLKKGQWYKCKNGHVYCIGECGGAMEKSKCPECGDVIGGERHTLTEGNRLAREMDGATYAAWSEEANNMANFDMQDLL</sequence>
<organism evidence="8 9">
    <name type="scientific">Pinctada imbricata</name>
    <name type="common">Atlantic pearl-oyster</name>
    <name type="synonym">Pinctada martensii</name>
    <dbReference type="NCBI Taxonomy" id="66713"/>
    <lineage>
        <taxon>Eukaryota</taxon>
        <taxon>Metazoa</taxon>
        <taxon>Spiralia</taxon>
        <taxon>Lophotrochozoa</taxon>
        <taxon>Mollusca</taxon>
        <taxon>Bivalvia</taxon>
        <taxon>Autobranchia</taxon>
        <taxon>Pteriomorphia</taxon>
        <taxon>Pterioida</taxon>
        <taxon>Pterioidea</taxon>
        <taxon>Pteriidae</taxon>
        <taxon>Pinctada</taxon>
    </lineage>
</organism>
<keyword evidence="9" id="KW-1185">Reference proteome</keyword>
<dbReference type="InterPro" id="IPR013083">
    <property type="entry name" value="Znf_RING/FYVE/PHD"/>
</dbReference>
<comment type="caution">
    <text evidence="8">The sequence shown here is derived from an EMBL/GenBank/DDBJ whole genome shotgun (WGS) entry which is preliminary data.</text>
</comment>
<dbReference type="GO" id="GO:0005737">
    <property type="term" value="C:cytoplasm"/>
    <property type="evidence" value="ECO:0007669"/>
    <property type="project" value="UniProtKB-SubCell"/>
</dbReference>